<dbReference type="GO" id="GO:0005634">
    <property type="term" value="C:nucleus"/>
    <property type="evidence" value="ECO:0007669"/>
    <property type="project" value="TreeGrafter"/>
</dbReference>
<dbReference type="InterPro" id="IPR044926">
    <property type="entry name" value="RGS_subdomain_2"/>
</dbReference>
<dbReference type="GO" id="GO:0030877">
    <property type="term" value="C:beta-catenin destruction complex"/>
    <property type="evidence" value="ECO:0007669"/>
    <property type="project" value="TreeGrafter"/>
</dbReference>
<dbReference type="GO" id="GO:0090090">
    <property type="term" value="P:negative regulation of canonical Wnt signaling pathway"/>
    <property type="evidence" value="ECO:0007669"/>
    <property type="project" value="InterPro"/>
</dbReference>
<accession>A0A183T7F8</accession>
<protein>
    <submittedName>
        <fullName evidence="6">RGS domain-containing protein</fullName>
    </submittedName>
</protein>
<dbReference type="Gene3D" id="1.10.167.10">
    <property type="entry name" value="Regulator of G-protein Signalling 4, domain 2"/>
    <property type="match status" value="1"/>
</dbReference>
<evidence type="ECO:0000256" key="2">
    <source>
        <dbReference type="ARBA" id="ARBA00022490"/>
    </source>
</evidence>
<feature type="domain" description="RGS" evidence="3">
    <location>
        <begin position="14"/>
        <end position="147"/>
    </location>
</feature>
<dbReference type="GO" id="GO:0008013">
    <property type="term" value="F:beta-catenin binding"/>
    <property type="evidence" value="ECO:0007669"/>
    <property type="project" value="TreeGrafter"/>
</dbReference>
<dbReference type="GO" id="GO:0005886">
    <property type="term" value="C:plasma membrane"/>
    <property type="evidence" value="ECO:0007669"/>
    <property type="project" value="TreeGrafter"/>
</dbReference>
<dbReference type="PANTHER" id="PTHR46102">
    <property type="entry name" value="AXIN"/>
    <property type="match status" value="1"/>
</dbReference>
<gene>
    <name evidence="4" type="ORF">SSLN_LOCUS12407</name>
</gene>
<evidence type="ECO:0000313" key="6">
    <source>
        <dbReference type="WBParaSite" id="SSLN_0001287001-mRNA-1"/>
    </source>
</evidence>
<sequence length="393" mass="43308">MVFQMEIQHHIGEQLDSLLNDSEGVQLFHDFLSTRFSSGHLLDFWFACKGFRSIIDGDDQLKLLQVAKAIYRTYIRTDAASSVPVNESTKREIRSTLTLYSHAHHKNVGCDKKLPVLRSLFDAAQMDIQNKLARSYFLDFLHSDAFRLVRQSLFNPEILANLQSTGLGSLKACTTQSRQKSEKQLVSDSPNQAANRIGDLNETFSAFGHSASHSSASRNFEDPRNVSKPHCADVLQRQLAAILTVHRTLVAQGKGYLQVRMTLKHPNSQSWRGIGGSAKSRSRSLFLWPEDSERNGQPRILKASVSAKGKTSEVKKDQAVLPASRSLNKSFASAGKAIEPPPHCQRFCGSGGGTVLLIAAHVVPVPPLIAFPPSRVRGLPPFTPSDACACVRP</sequence>
<keyword evidence="2" id="KW-0963">Cytoplasm</keyword>
<dbReference type="SMART" id="SM00315">
    <property type="entry name" value="RGS"/>
    <property type="match status" value="1"/>
</dbReference>
<evidence type="ECO:0000256" key="1">
    <source>
        <dbReference type="ARBA" id="ARBA00004496"/>
    </source>
</evidence>
<evidence type="ECO:0000259" key="3">
    <source>
        <dbReference type="PROSITE" id="PS50132"/>
    </source>
</evidence>
<dbReference type="OrthoDB" id="10007451at2759"/>
<dbReference type="EMBL" id="UYSU01037249">
    <property type="protein sequence ID" value="VDL98792.1"/>
    <property type="molecule type" value="Genomic_DNA"/>
</dbReference>
<dbReference type="PROSITE" id="PS50132">
    <property type="entry name" value="RGS"/>
    <property type="match status" value="1"/>
</dbReference>
<evidence type="ECO:0000313" key="5">
    <source>
        <dbReference type="Proteomes" id="UP000275846"/>
    </source>
</evidence>
<dbReference type="AlphaFoldDB" id="A0A183T7F8"/>
<reference evidence="4 5" key="2">
    <citation type="submission" date="2018-11" db="EMBL/GenBank/DDBJ databases">
        <authorList>
            <consortium name="Pathogen Informatics"/>
        </authorList>
    </citation>
    <scope>NUCLEOTIDE SEQUENCE [LARGE SCALE GENOMIC DNA]</scope>
    <source>
        <strain evidence="4 5">NST_G2</strain>
    </source>
</reference>
<dbReference type="GO" id="GO:0005737">
    <property type="term" value="C:cytoplasm"/>
    <property type="evidence" value="ECO:0007669"/>
    <property type="project" value="UniProtKB-SubCell"/>
</dbReference>
<dbReference type="InterPro" id="IPR036305">
    <property type="entry name" value="RGS_sf"/>
</dbReference>
<dbReference type="Pfam" id="PF00615">
    <property type="entry name" value="RGS"/>
    <property type="match status" value="1"/>
</dbReference>
<dbReference type="InterPro" id="IPR016137">
    <property type="entry name" value="RGS"/>
</dbReference>
<reference evidence="6" key="1">
    <citation type="submission" date="2016-06" db="UniProtKB">
        <authorList>
            <consortium name="WormBaseParasite"/>
        </authorList>
    </citation>
    <scope>IDENTIFICATION</scope>
</reference>
<proteinExistence type="predicted"/>
<dbReference type="SUPFAM" id="SSF48097">
    <property type="entry name" value="Regulator of G-protein signaling, RGS"/>
    <property type="match status" value="1"/>
</dbReference>
<dbReference type="GO" id="GO:0060090">
    <property type="term" value="F:molecular adaptor activity"/>
    <property type="evidence" value="ECO:0007669"/>
    <property type="project" value="TreeGrafter"/>
</dbReference>
<organism evidence="6">
    <name type="scientific">Schistocephalus solidus</name>
    <name type="common">Tapeworm</name>
    <dbReference type="NCBI Taxonomy" id="70667"/>
    <lineage>
        <taxon>Eukaryota</taxon>
        <taxon>Metazoa</taxon>
        <taxon>Spiralia</taxon>
        <taxon>Lophotrochozoa</taxon>
        <taxon>Platyhelminthes</taxon>
        <taxon>Cestoda</taxon>
        <taxon>Eucestoda</taxon>
        <taxon>Diphyllobothriidea</taxon>
        <taxon>Diphyllobothriidae</taxon>
        <taxon>Schistocephalus</taxon>
    </lineage>
</organism>
<dbReference type="GO" id="GO:0031625">
    <property type="term" value="F:ubiquitin protein ligase binding"/>
    <property type="evidence" value="ECO:0007669"/>
    <property type="project" value="TreeGrafter"/>
</dbReference>
<dbReference type="WBParaSite" id="SSLN_0001287001-mRNA-1">
    <property type="protein sequence ID" value="SSLN_0001287001-mRNA-1"/>
    <property type="gene ID" value="SSLN_0001287001"/>
</dbReference>
<dbReference type="STRING" id="70667.A0A183T7F8"/>
<dbReference type="Proteomes" id="UP000275846">
    <property type="component" value="Unassembled WGS sequence"/>
</dbReference>
<dbReference type="PANTHER" id="PTHR46102:SF2">
    <property type="entry name" value="AXIN"/>
    <property type="match status" value="1"/>
</dbReference>
<evidence type="ECO:0000313" key="4">
    <source>
        <dbReference type="EMBL" id="VDL98792.1"/>
    </source>
</evidence>
<dbReference type="GO" id="GO:0019901">
    <property type="term" value="F:protein kinase binding"/>
    <property type="evidence" value="ECO:0007669"/>
    <property type="project" value="TreeGrafter"/>
</dbReference>
<dbReference type="InterPro" id="IPR043581">
    <property type="entry name" value="Axin-like"/>
</dbReference>
<comment type="subcellular location">
    <subcellularLocation>
        <location evidence="1">Cytoplasm</location>
    </subcellularLocation>
</comment>
<keyword evidence="5" id="KW-1185">Reference proteome</keyword>
<dbReference type="GO" id="GO:0048468">
    <property type="term" value="P:cell development"/>
    <property type="evidence" value="ECO:0007669"/>
    <property type="project" value="TreeGrafter"/>
</dbReference>
<name>A0A183T7F8_SCHSO</name>
<dbReference type="GO" id="GO:0032436">
    <property type="term" value="P:positive regulation of proteasomal ubiquitin-dependent protein catabolic process"/>
    <property type="evidence" value="ECO:0007669"/>
    <property type="project" value="TreeGrafter"/>
</dbReference>